<name>A0ACC1H784_9FUNG</name>
<feature type="non-terminal residue" evidence="1">
    <location>
        <position position="1"/>
    </location>
</feature>
<accession>A0ACC1H784</accession>
<dbReference type="EMBL" id="JAMZIH010009220">
    <property type="protein sequence ID" value="KAJ1670507.1"/>
    <property type="molecule type" value="Genomic_DNA"/>
</dbReference>
<protein>
    <submittedName>
        <fullName evidence="1">Uncharacterized protein</fullName>
    </submittedName>
</protein>
<proteinExistence type="predicted"/>
<evidence type="ECO:0000313" key="1">
    <source>
        <dbReference type="EMBL" id="KAJ1670507.1"/>
    </source>
</evidence>
<reference evidence="1" key="1">
    <citation type="submission" date="2022-06" db="EMBL/GenBank/DDBJ databases">
        <title>Phylogenomic reconstructions and comparative analyses of Kickxellomycotina fungi.</title>
        <authorList>
            <person name="Reynolds N.K."/>
            <person name="Stajich J.E."/>
            <person name="Barry K."/>
            <person name="Grigoriev I.V."/>
            <person name="Crous P."/>
            <person name="Smith M.E."/>
        </authorList>
    </citation>
    <scope>NUCLEOTIDE SEQUENCE</scope>
    <source>
        <strain evidence="1">RSA 2271</strain>
    </source>
</reference>
<keyword evidence="2" id="KW-1185">Reference proteome</keyword>
<sequence length="231" mass="25072">GRQLLELGIQYFRLKENPDIQVQIYDVTNLENCAKGLAYLRKLQRRQQEQLVAAAFPEAVRIARHYSQREELVGLQQLEQVLSTGTPHPTDGQGGNNSSSREASPTVSVSTVDNSSDHPRAGSTSPSNAPNCSIRASQPRSQAVSNHSSVDSASSIEEIERRFDAMCTEEAVSRLSTAQESAIKLHAWSAGGDGTVSAVIQLLLDAGLDVNRIYFSCIPFGTGNDFRQAAI</sequence>
<evidence type="ECO:0000313" key="2">
    <source>
        <dbReference type="Proteomes" id="UP001145114"/>
    </source>
</evidence>
<organism evidence="1 2">
    <name type="scientific">Spiromyces aspiralis</name>
    <dbReference type="NCBI Taxonomy" id="68401"/>
    <lineage>
        <taxon>Eukaryota</taxon>
        <taxon>Fungi</taxon>
        <taxon>Fungi incertae sedis</taxon>
        <taxon>Zoopagomycota</taxon>
        <taxon>Kickxellomycotina</taxon>
        <taxon>Kickxellomycetes</taxon>
        <taxon>Kickxellales</taxon>
        <taxon>Kickxellaceae</taxon>
        <taxon>Spiromyces</taxon>
    </lineage>
</organism>
<dbReference type="Proteomes" id="UP001145114">
    <property type="component" value="Unassembled WGS sequence"/>
</dbReference>
<comment type="caution">
    <text evidence="1">The sequence shown here is derived from an EMBL/GenBank/DDBJ whole genome shotgun (WGS) entry which is preliminary data.</text>
</comment>
<gene>
    <name evidence="1" type="ORF">EV182_008160</name>
</gene>